<dbReference type="InterPro" id="IPR001544">
    <property type="entry name" value="Aminotrans_IV"/>
</dbReference>
<comment type="cofactor">
    <cofactor evidence="1">
        <name>pyridoxal 5'-phosphate</name>
        <dbReference type="ChEBI" id="CHEBI:597326"/>
    </cofactor>
</comment>
<keyword evidence="8" id="KW-0028">Amino-acid biosynthesis</keyword>
<dbReference type="InParanoid" id="A0A1Q5PVW4"/>
<dbReference type="UniPathway" id="UPA00048">
    <property type="reaction ID" value="UER00073"/>
</dbReference>
<dbReference type="GO" id="GO:0004084">
    <property type="term" value="F:branched-chain-amino-acid transaminase activity"/>
    <property type="evidence" value="ECO:0007669"/>
    <property type="project" value="UniProtKB-EC"/>
</dbReference>
<organism evidence="16 17">
    <name type="scientific">Buchananella hordeovulneris</name>
    <dbReference type="NCBI Taxonomy" id="52770"/>
    <lineage>
        <taxon>Bacteria</taxon>
        <taxon>Bacillati</taxon>
        <taxon>Actinomycetota</taxon>
        <taxon>Actinomycetes</taxon>
        <taxon>Actinomycetales</taxon>
        <taxon>Actinomycetaceae</taxon>
        <taxon>Buchananella</taxon>
    </lineage>
</organism>
<evidence type="ECO:0000256" key="1">
    <source>
        <dbReference type="ARBA" id="ARBA00001933"/>
    </source>
</evidence>
<dbReference type="PANTHER" id="PTHR11825">
    <property type="entry name" value="SUBGROUP IIII AMINOTRANSFERASE"/>
    <property type="match status" value="1"/>
</dbReference>
<evidence type="ECO:0000256" key="12">
    <source>
        <dbReference type="ARBA" id="ARBA00048212"/>
    </source>
</evidence>
<dbReference type="Pfam" id="PF01063">
    <property type="entry name" value="Aminotran_4"/>
    <property type="match status" value="1"/>
</dbReference>
<dbReference type="EC" id="2.6.1.42" evidence="6"/>
<gene>
    <name evidence="16" type="ORF">BSZ40_07140</name>
</gene>
<dbReference type="Proteomes" id="UP000185612">
    <property type="component" value="Unassembled WGS sequence"/>
</dbReference>
<comment type="caution">
    <text evidence="16">The sequence shown here is derived from an EMBL/GenBank/DDBJ whole genome shotgun (WGS) entry which is preliminary data.</text>
</comment>
<dbReference type="UniPathway" id="UPA00049">
    <property type="reaction ID" value="UER00062"/>
</dbReference>
<dbReference type="AlphaFoldDB" id="A0A1Q5PVW4"/>
<comment type="pathway">
    <text evidence="4">Amino-acid biosynthesis; L-leucine biosynthesis; L-leucine from 3-methyl-2-oxobutanoate: step 4/4.</text>
</comment>
<dbReference type="NCBIfam" id="TIGR01123">
    <property type="entry name" value="ilvE_II"/>
    <property type="match status" value="1"/>
</dbReference>
<feature type="modified residue" description="N6-(pyridoxal phosphate)lysine" evidence="15">
    <location>
        <position position="219"/>
    </location>
</feature>
<evidence type="ECO:0000256" key="2">
    <source>
        <dbReference type="ARBA" id="ARBA00004824"/>
    </source>
</evidence>
<keyword evidence="17" id="KW-1185">Reference proteome</keyword>
<dbReference type="GO" id="GO:0009097">
    <property type="term" value="P:isoleucine biosynthetic process"/>
    <property type="evidence" value="ECO:0007669"/>
    <property type="project" value="UniProtKB-UniPathway"/>
</dbReference>
<dbReference type="InterPro" id="IPR043132">
    <property type="entry name" value="BCAT-like_C"/>
</dbReference>
<dbReference type="OrthoDB" id="9804984at2"/>
<evidence type="ECO:0000256" key="5">
    <source>
        <dbReference type="ARBA" id="ARBA00009320"/>
    </source>
</evidence>
<evidence type="ECO:0000256" key="6">
    <source>
        <dbReference type="ARBA" id="ARBA00013053"/>
    </source>
</evidence>
<dbReference type="InterPro" id="IPR005786">
    <property type="entry name" value="B_amino_transII"/>
</dbReference>
<dbReference type="GO" id="GO:0009099">
    <property type="term" value="P:L-valine biosynthetic process"/>
    <property type="evidence" value="ECO:0007669"/>
    <property type="project" value="UniProtKB-UniPathway"/>
</dbReference>
<dbReference type="InterPro" id="IPR043131">
    <property type="entry name" value="BCAT-like_N"/>
</dbReference>
<evidence type="ECO:0000256" key="7">
    <source>
        <dbReference type="ARBA" id="ARBA00022576"/>
    </source>
</evidence>
<dbReference type="Gene3D" id="3.20.10.10">
    <property type="entry name" value="D-amino Acid Aminotransferase, subunit A, domain 2"/>
    <property type="match status" value="1"/>
</dbReference>
<comment type="catalytic activity">
    <reaction evidence="14">
        <text>L-leucine + 2-oxoglutarate = 4-methyl-2-oxopentanoate + L-glutamate</text>
        <dbReference type="Rhea" id="RHEA:18321"/>
        <dbReference type="ChEBI" id="CHEBI:16810"/>
        <dbReference type="ChEBI" id="CHEBI:17865"/>
        <dbReference type="ChEBI" id="CHEBI:29985"/>
        <dbReference type="ChEBI" id="CHEBI:57427"/>
        <dbReference type="EC" id="2.6.1.42"/>
    </reaction>
</comment>
<evidence type="ECO:0000256" key="13">
    <source>
        <dbReference type="ARBA" id="ARBA00048798"/>
    </source>
</evidence>
<dbReference type="FunCoup" id="A0A1Q5PVW4">
    <property type="interactions" value="258"/>
</dbReference>
<dbReference type="RefSeq" id="WP_073824628.1">
    <property type="nucleotide sequence ID" value="NZ_JAUNKL010000023.1"/>
</dbReference>
<reference evidence="17" key="1">
    <citation type="submission" date="2016-12" db="EMBL/GenBank/DDBJ databases">
        <authorList>
            <person name="Meng X."/>
        </authorList>
    </citation>
    <scope>NUCLEOTIDE SEQUENCE [LARGE SCALE GENOMIC DNA]</scope>
    <source>
        <strain evidence="17">DSM 20732</strain>
    </source>
</reference>
<protein>
    <recommendedName>
        <fullName evidence="6">branched-chain-amino-acid transaminase</fullName>
        <ecNumber evidence="6">2.6.1.42</ecNumber>
    </recommendedName>
</protein>
<comment type="pathway">
    <text evidence="3">Amino-acid biosynthesis; L-valine biosynthesis; L-valine from pyruvate: step 4/4.</text>
</comment>
<evidence type="ECO:0000313" key="17">
    <source>
        <dbReference type="Proteomes" id="UP000185612"/>
    </source>
</evidence>
<dbReference type="EMBL" id="MQVS01000006">
    <property type="protein sequence ID" value="OKL51602.1"/>
    <property type="molecule type" value="Genomic_DNA"/>
</dbReference>
<evidence type="ECO:0000313" key="16">
    <source>
        <dbReference type="EMBL" id="OKL51602.1"/>
    </source>
</evidence>
<dbReference type="UniPathway" id="UPA00047">
    <property type="reaction ID" value="UER00058"/>
</dbReference>
<dbReference type="InterPro" id="IPR033939">
    <property type="entry name" value="BCAT_family"/>
</dbReference>
<dbReference type="CDD" id="cd01557">
    <property type="entry name" value="BCAT_beta_family"/>
    <property type="match status" value="1"/>
</dbReference>
<evidence type="ECO:0000256" key="9">
    <source>
        <dbReference type="ARBA" id="ARBA00022679"/>
    </source>
</evidence>
<dbReference type="PANTHER" id="PTHR11825:SF44">
    <property type="entry name" value="BRANCHED-CHAIN-AMINO-ACID AMINOTRANSFERASE"/>
    <property type="match status" value="1"/>
</dbReference>
<dbReference type="STRING" id="52770.BSZ40_07140"/>
<dbReference type="Gene3D" id="3.30.470.10">
    <property type="match status" value="1"/>
</dbReference>
<evidence type="ECO:0000256" key="3">
    <source>
        <dbReference type="ARBA" id="ARBA00004931"/>
    </source>
</evidence>
<evidence type="ECO:0000256" key="11">
    <source>
        <dbReference type="ARBA" id="ARBA00023304"/>
    </source>
</evidence>
<dbReference type="InterPro" id="IPR036038">
    <property type="entry name" value="Aminotransferase-like"/>
</dbReference>
<evidence type="ECO:0000256" key="4">
    <source>
        <dbReference type="ARBA" id="ARBA00005072"/>
    </source>
</evidence>
<dbReference type="PIRSF" id="PIRSF006468">
    <property type="entry name" value="BCAT1"/>
    <property type="match status" value="1"/>
</dbReference>
<proteinExistence type="inferred from homology"/>
<keyword evidence="9 16" id="KW-0808">Transferase</keyword>
<evidence type="ECO:0000256" key="10">
    <source>
        <dbReference type="ARBA" id="ARBA00022898"/>
    </source>
</evidence>
<comment type="similarity">
    <text evidence="5">Belongs to the class-IV pyridoxal-phosphate-dependent aminotransferase family.</text>
</comment>
<dbReference type="GO" id="GO:0009098">
    <property type="term" value="P:L-leucine biosynthetic process"/>
    <property type="evidence" value="ECO:0007669"/>
    <property type="project" value="UniProtKB-UniPathway"/>
</dbReference>
<keyword evidence="7 16" id="KW-0032">Aminotransferase</keyword>
<keyword evidence="10" id="KW-0663">Pyridoxal phosphate</keyword>
<dbReference type="SUPFAM" id="SSF56752">
    <property type="entry name" value="D-aminoacid aminotransferase-like PLP-dependent enzymes"/>
    <property type="match status" value="1"/>
</dbReference>
<comment type="catalytic activity">
    <reaction evidence="12">
        <text>L-valine + 2-oxoglutarate = 3-methyl-2-oxobutanoate + L-glutamate</text>
        <dbReference type="Rhea" id="RHEA:24813"/>
        <dbReference type="ChEBI" id="CHEBI:11851"/>
        <dbReference type="ChEBI" id="CHEBI:16810"/>
        <dbReference type="ChEBI" id="CHEBI:29985"/>
        <dbReference type="ChEBI" id="CHEBI:57762"/>
        <dbReference type="EC" id="2.6.1.42"/>
    </reaction>
</comment>
<evidence type="ECO:0000256" key="8">
    <source>
        <dbReference type="ARBA" id="ARBA00022605"/>
    </source>
</evidence>
<name>A0A1Q5PVW4_9ACTO</name>
<evidence type="ECO:0000256" key="14">
    <source>
        <dbReference type="ARBA" id="ARBA00049229"/>
    </source>
</evidence>
<comment type="catalytic activity">
    <reaction evidence="13">
        <text>L-isoleucine + 2-oxoglutarate = (S)-3-methyl-2-oxopentanoate + L-glutamate</text>
        <dbReference type="Rhea" id="RHEA:24801"/>
        <dbReference type="ChEBI" id="CHEBI:16810"/>
        <dbReference type="ChEBI" id="CHEBI:29985"/>
        <dbReference type="ChEBI" id="CHEBI:35146"/>
        <dbReference type="ChEBI" id="CHEBI:58045"/>
        <dbReference type="EC" id="2.6.1.42"/>
    </reaction>
</comment>
<accession>A0A1Q5PVW4</accession>
<sequence length="379" mass="40642">MEMTELERAAAAVPPRADELAGRFPVSGPVPVRSQAERAAVFADLGFGTQFSDHVARATWTVDAGWGQRRLVGYGPHRLDPAASVLHYGQEVFEGLKAYRHADGSIWTFRPQWNAARLQASARRMALPELPVEDFLASLVDLVRADADWVPAAAGAALYLRPFMYAAEPFLGVRAAHTVAYEVIASPCGPYFRGGFTPVSIWITRDFHRAGPGGTGAAKTAGNYAASLLPQQQAAARGFDQVCYLDVTNTYLEELGGMNVFVVGADGVVYTPALTGTILEGCTRNSIITMLRDQGRQVREEHLSVEWLRQGLASGALTEMFACGTAAVVTAIGRLAGDDFDTVIGDGQPGPVTEATYAALTAVQLGQAPDPHGWMYRLA</sequence>
<dbReference type="NCBIfam" id="NF009897">
    <property type="entry name" value="PRK13357.1"/>
    <property type="match status" value="1"/>
</dbReference>
<comment type="pathway">
    <text evidence="2">Amino-acid biosynthesis; L-isoleucine biosynthesis; L-isoleucine from 2-oxobutanoate: step 4/4.</text>
</comment>
<evidence type="ECO:0000256" key="15">
    <source>
        <dbReference type="PIRSR" id="PIRSR006468-1"/>
    </source>
</evidence>
<keyword evidence="11" id="KW-0100">Branched-chain amino acid biosynthesis</keyword>